<comment type="similarity">
    <text evidence="3">Belongs to the krueppel C2H2-type zinc-finger protein family.</text>
</comment>
<evidence type="ECO:0008006" key="19">
    <source>
        <dbReference type="Google" id="ProtNLM"/>
    </source>
</evidence>
<evidence type="ECO:0000256" key="8">
    <source>
        <dbReference type="ARBA" id="ARBA00023015"/>
    </source>
</evidence>
<keyword evidence="7 13" id="KW-0862">Zinc</keyword>
<evidence type="ECO:0000256" key="13">
    <source>
        <dbReference type="PROSITE-ProRule" id="PRU01263"/>
    </source>
</evidence>
<feature type="domain" description="C2H2-type" evidence="15">
    <location>
        <begin position="544"/>
        <end position="571"/>
    </location>
</feature>
<dbReference type="PANTHER" id="PTHR24379:SF121">
    <property type="entry name" value="C2H2-TYPE DOMAIN-CONTAINING PROTEIN"/>
    <property type="match status" value="1"/>
</dbReference>
<evidence type="ECO:0000256" key="14">
    <source>
        <dbReference type="SAM" id="MobiDB-lite"/>
    </source>
</evidence>
<keyword evidence="4 13" id="KW-0479">Metal-binding</keyword>
<dbReference type="PANTHER" id="PTHR24379">
    <property type="entry name" value="KRAB AND ZINC FINGER DOMAIN-CONTAINING"/>
    <property type="match status" value="1"/>
</dbReference>
<evidence type="ECO:0000256" key="4">
    <source>
        <dbReference type="ARBA" id="ARBA00022723"/>
    </source>
</evidence>
<comment type="subcellular location">
    <subcellularLocation>
        <location evidence="2">Nucleus</location>
    </subcellularLocation>
</comment>
<evidence type="ECO:0000256" key="1">
    <source>
        <dbReference type="ARBA" id="ARBA00003767"/>
    </source>
</evidence>
<dbReference type="FunFam" id="3.30.160.60:FF:000446">
    <property type="entry name" value="Zinc finger protein"/>
    <property type="match status" value="1"/>
</dbReference>
<sequence length="629" mass="73822">MEFSTQFLDKNEEFENQCFACLGTEDLIENQGVLEVFTATFNFELKTEDFHPFLCINCHQKLNDAVEFLAQVRNSLQYFQDYGYRKKDEQNSESKQQTNIKKEEKINIKLKDEANETLNDDTQEDTIVNDSNEESSNSDSDNEPLIKFVQTKKHKKNTFNPKLEKIPLEIIEETLDDYREQNRMISNCILCDFKGLNIRNLSCHMIFKHREAKSHWCLRCNKIVENIETHKKTHTNKEWCRFCHKNISKCHYLEHLKAHAGFEYTCPECPKKFISQKTLDEHMARHRQQTPFQCHLCNKAFKLFNSLQDHILTHGRYRCEVCEKNFEIPELLASHLCSGKVVKKCQFSATKSEDYVEENSEEFDENKNLEELKACQAEKKYFDWKGIKNEGETIKVPSDIQVESLTCHFCQRTYKTAYKLQKHIEGHMGIFLTNCQYCGKGFSSRADMANHERVHTKEKPFICSTCGKGFVSGATLRIHMKQHTGKPEECDLCNKRFCRKSELKLHLQKHRGERPFLCTDCGKSFAQKSHLTCHLTQHSDERPYNCMKCEKAFKKKELLKHHMKLHGEKSFKCTICFYECHKKYRLQQHMKMHEGKTGIKLNSCQLCSRGFSSVQLLNIHMGNVHNVIV</sequence>
<feature type="domain" description="C2H2-type" evidence="15">
    <location>
        <begin position="433"/>
        <end position="460"/>
    </location>
</feature>
<dbReference type="Proteomes" id="UP001152799">
    <property type="component" value="Chromosome 6"/>
</dbReference>
<evidence type="ECO:0000256" key="6">
    <source>
        <dbReference type="ARBA" id="ARBA00022771"/>
    </source>
</evidence>
<organism evidence="17 18">
    <name type="scientific">Ceutorhynchus assimilis</name>
    <name type="common">cabbage seed weevil</name>
    <dbReference type="NCBI Taxonomy" id="467358"/>
    <lineage>
        <taxon>Eukaryota</taxon>
        <taxon>Metazoa</taxon>
        <taxon>Ecdysozoa</taxon>
        <taxon>Arthropoda</taxon>
        <taxon>Hexapoda</taxon>
        <taxon>Insecta</taxon>
        <taxon>Pterygota</taxon>
        <taxon>Neoptera</taxon>
        <taxon>Endopterygota</taxon>
        <taxon>Coleoptera</taxon>
        <taxon>Polyphaga</taxon>
        <taxon>Cucujiformia</taxon>
        <taxon>Curculionidae</taxon>
        <taxon>Ceutorhynchinae</taxon>
        <taxon>Ceutorhynchus</taxon>
    </lineage>
</organism>
<keyword evidence="9" id="KW-0238">DNA-binding</keyword>
<evidence type="ECO:0000256" key="3">
    <source>
        <dbReference type="ARBA" id="ARBA00006991"/>
    </source>
</evidence>
<feature type="binding site" evidence="13">
    <location>
        <position position="21"/>
    </location>
    <ligand>
        <name>Zn(2+)</name>
        <dbReference type="ChEBI" id="CHEBI:29105"/>
    </ligand>
</feature>
<evidence type="ECO:0000259" key="15">
    <source>
        <dbReference type="PROSITE" id="PS50157"/>
    </source>
</evidence>
<feature type="domain" description="ZAD" evidence="16">
    <location>
        <begin position="16"/>
        <end position="82"/>
    </location>
</feature>
<gene>
    <name evidence="17" type="ORF">CEUTPL_LOCUS10497</name>
</gene>
<evidence type="ECO:0000313" key="18">
    <source>
        <dbReference type="Proteomes" id="UP001152799"/>
    </source>
</evidence>
<feature type="domain" description="C2H2-type" evidence="15">
    <location>
        <begin position="292"/>
        <end position="319"/>
    </location>
</feature>
<dbReference type="GO" id="GO:0008270">
    <property type="term" value="F:zinc ion binding"/>
    <property type="evidence" value="ECO:0007669"/>
    <property type="project" value="UniProtKB-UniRule"/>
</dbReference>
<keyword evidence="5" id="KW-0677">Repeat</keyword>
<evidence type="ECO:0000256" key="11">
    <source>
        <dbReference type="ARBA" id="ARBA00023242"/>
    </source>
</evidence>
<dbReference type="SMART" id="SM00355">
    <property type="entry name" value="ZnF_C2H2"/>
    <property type="match status" value="12"/>
</dbReference>
<keyword evidence="11" id="KW-0539">Nucleus</keyword>
<feature type="domain" description="C2H2-type" evidence="15">
    <location>
        <begin position="264"/>
        <end position="291"/>
    </location>
</feature>
<dbReference type="SMART" id="SM00868">
    <property type="entry name" value="zf-AD"/>
    <property type="match status" value="1"/>
</dbReference>
<keyword evidence="6 12" id="KW-0863">Zinc-finger</keyword>
<dbReference type="SUPFAM" id="SSF57667">
    <property type="entry name" value="beta-beta-alpha zinc fingers"/>
    <property type="match status" value="5"/>
</dbReference>
<name>A0A9N9QL92_9CUCU</name>
<dbReference type="GO" id="GO:0003690">
    <property type="term" value="F:double-stranded DNA binding"/>
    <property type="evidence" value="ECO:0007669"/>
    <property type="project" value="UniProtKB-ARBA"/>
</dbReference>
<keyword evidence="8" id="KW-0805">Transcription regulation</keyword>
<feature type="domain" description="C2H2-type" evidence="15">
    <location>
        <begin position="571"/>
        <end position="598"/>
    </location>
</feature>
<keyword evidence="18" id="KW-1185">Reference proteome</keyword>
<dbReference type="FunFam" id="3.30.160.60:FF:001370">
    <property type="entry name" value="Zinc finger protein"/>
    <property type="match status" value="1"/>
</dbReference>
<feature type="domain" description="C2H2-type" evidence="15">
    <location>
        <begin position="488"/>
        <end position="515"/>
    </location>
</feature>
<feature type="domain" description="C2H2-type" evidence="15">
    <location>
        <begin position="516"/>
        <end position="543"/>
    </location>
</feature>
<accession>A0A9N9QL92</accession>
<dbReference type="InterPro" id="IPR012934">
    <property type="entry name" value="Znf_AD"/>
</dbReference>
<evidence type="ECO:0000256" key="12">
    <source>
        <dbReference type="PROSITE-ProRule" id="PRU00042"/>
    </source>
</evidence>
<feature type="region of interest" description="Disordered" evidence="14">
    <location>
        <begin position="112"/>
        <end position="144"/>
    </location>
</feature>
<reference evidence="17" key="1">
    <citation type="submission" date="2022-01" db="EMBL/GenBank/DDBJ databases">
        <authorList>
            <person name="King R."/>
        </authorList>
    </citation>
    <scope>NUCLEOTIDE SEQUENCE</scope>
</reference>
<feature type="domain" description="C2H2-type" evidence="15">
    <location>
        <begin position="461"/>
        <end position="488"/>
    </location>
</feature>
<protein>
    <recommendedName>
        <fullName evidence="19">Zinc finger protein</fullName>
    </recommendedName>
</protein>
<keyword evidence="10" id="KW-0804">Transcription</keyword>
<feature type="binding site" evidence="13">
    <location>
        <position position="58"/>
    </location>
    <ligand>
        <name>Zn(2+)</name>
        <dbReference type="ChEBI" id="CHEBI:29105"/>
    </ligand>
</feature>
<comment type="function">
    <text evidence="1">May be involved in transcriptional regulation.</text>
</comment>
<evidence type="ECO:0000256" key="2">
    <source>
        <dbReference type="ARBA" id="ARBA00004123"/>
    </source>
</evidence>
<dbReference type="Pfam" id="PF00096">
    <property type="entry name" value="zf-C2H2"/>
    <property type="match status" value="7"/>
</dbReference>
<dbReference type="AlphaFoldDB" id="A0A9N9QL92"/>
<evidence type="ECO:0000256" key="9">
    <source>
        <dbReference type="ARBA" id="ARBA00023125"/>
    </source>
</evidence>
<evidence type="ECO:0000313" key="17">
    <source>
        <dbReference type="EMBL" id="CAG9770029.1"/>
    </source>
</evidence>
<evidence type="ECO:0000256" key="5">
    <source>
        <dbReference type="ARBA" id="ARBA00022737"/>
    </source>
</evidence>
<dbReference type="GO" id="GO:0005634">
    <property type="term" value="C:nucleus"/>
    <property type="evidence" value="ECO:0007669"/>
    <property type="project" value="UniProtKB-SubCell"/>
</dbReference>
<dbReference type="Pfam" id="PF13912">
    <property type="entry name" value="zf-C2H2_6"/>
    <property type="match status" value="1"/>
</dbReference>
<dbReference type="OrthoDB" id="6077919at2759"/>
<proteinExistence type="inferred from homology"/>
<evidence type="ECO:0000259" key="16">
    <source>
        <dbReference type="PROSITE" id="PS51915"/>
    </source>
</evidence>
<dbReference type="FunFam" id="3.30.160.60:FF:000097">
    <property type="entry name" value="Zinc finger protein"/>
    <property type="match status" value="1"/>
</dbReference>
<evidence type="ECO:0000256" key="10">
    <source>
        <dbReference type="ARBA" id="ARBA00023163"/>
    </source>
</evidence>
<dbReference type="PROSITE" id="PS50157">
    <property type="entry name" value="ZINC_FINGER_C2H2_2"/>
    <property type="match status" value="8"/>
</dbReference>
<dbReference type="InterPro" id="IPR013087">
    <property type="entry name" value="Znf_C2H2_type"/>
</dbReference>
<dbReference type="EMBL" id="OU892282">
    <property type="protein sequence ID" value="CAG9770029.1"/>
    <property type="molecule type" value="Genomic_DNA"/>
</dbReference>
<feature type="binding site" evidence="13">
    <location>
        <position position="55"/>
    </location>
    <ligand>
        <name>Zn(2+)</name>
        <dbReference type="ChEBI" id="CHEBI:29105"/>
    </ligand>
</feature>
<evidence type="ECO:0000256" key="7">
    <source>
        <dbReference type="ARBA" id="ARBA00022833"/>
    </source>
</evidence>
<dbReference type="Gene3D" id="3.30.160.60">
    <property type="entry name" value="Classic Zinc Finger"/>
    <property type="match status" value="7"/>
</dbReference>
<dbReference type="PROSITE" id="PS00028">
    <property type="entry name" value="ZINC_FINGER_C2H2_1"/>
    <property type="match status" value="9"/>
</dbReference>
<dbReference type="PROSITE" id="PS51915">
    <property type="entry name" value="ZAD"/>
    <property type="match status" value="1"/>
</dbReference>
<feature type="binding site" evidence="13">
    <location>
        <position position="18"/>
    </location>
    <ligand>
        <name>Zn(2+)</name>
        <dbReference type="ChEBI" id="CHEBI:29105"/>
    </ligand>
</feature>
<dbReference type="InterPro" id="IPR036236">
    <property type="entry name" value="Znf_C2H2_sf"/>
</dbReference>